<dbReference type="EMBL" id="JRKJ01000002">
    <property type="protein sequence ID" value="KGQ20662.1"/>
    <property type="molecule type" value="Genomic_DNA"/>
</dbReference>
<dbReference type="Proteomes" id="UP000030518">
    <property type="component" value="Unassembled WGS sequence"/>
</dbReference>
<keyword evidence="2" id="KW-1185">Reference proteome</keyword>
<gene>
    <name evidence="1" type="ORF">LF41_1200</name>
</gene>
<evidence type="ECO:0000313" key="2">
    <source>
        <dbReference type="Proteomes" id="UP000030518"/>
    </source>
</evidence>
<organism evidence="1 2">
    <name type="scientific">Lysobacter dokdonensis DS-58</name>
    <dbReference type="NCBI Taxonomy" id="1300345"/>
    <lineage>
        <taxon>Bacteria</taxon>
        <taxon>Pseudomonadati</taxon>
        <taxon>Pseudomonadota</taxon>
        <taxon>Gammaproteobacteria</taxon>
        <taxon>Lysobacterales</taxon>
        <taxon>Lysobacteraceae</taxon>
        <taxon>Noviluteimonas</taxon>
    </lineage>
</organism>
<dbReference type="STRING" id="1300345.LF41_1200"/>
<sequence length="181" mass="19143">MRPALVGIEDAASKLGALLRALLCASDQDSRNAQAVIETGGKMWGLMVVEGRASPPTCVVVPQAISMLDAISTAARAGLKLCEGRDGRPSGLGAAAVGMIHQTLAFGWHAEARRGNAPKKHWDVVLRPAVETCFDVVGAAASIEWSLKQYGKQRGAQALALENMFAQRATARGSHPDREET</sequence>
<reference evidence="1 2" key="1">
    <citation type="submission" date="2014-09" db="EMBL/GenBank/DDBJ databases">
        <title>Genome sequences of Lysobacter dokdonensis DS-58.</title>
        <authorList>
            <person name="Kim J.F."/>
            <person name="Kwak M.-J."/>
        </authorList>
    </citation>
    <scope>NUCLEOTIDE SEQUENCE [LARGE SCALE GENOMIC DNA]</scope>
    <source>
        <strain evidence="1 2">DS-58</strain>
    </source>
</reference>
<protein>
    <submittedName>
        <fullName evidence="1">Uncharacterized protein</fullName>
    </submittedName>
</protein>
<accession>A0A0A2WPL9</accession>
<evidence type="ECO:0000313" key="1">
    <source>
        <dbReference type="EMBL" id="KGQ20662.1"/>
    </source>
</evidence>
<dbReference type="AlphaFoldDB" id="A0A0A2WPL9"/>
<proteinExistence type="predicted"/>
<name>A0A0A2WPL9_9GAMM</name>
<dbReference type="PATRIC" id="fig|1300345.3.peg.500"/>
<comment type="caution">
    <text evidence="1">The sequence shown here is derived from an EMBL/GenBank/DDBJ whole genome shotgun (WGS) entry which is preliminary data.</text>
</comment>